<evidence type="ECO:0000256" key="6">
    <source>
        <dbReference type="SAM" id="MobiDB-lite"/>
    </source>
</evidence>
<evidence type="ECO:0000256" key="4">
    <source>
        <dbReference type="ARBA" id="ARBA00023136"/>
    </source>
</evidence>
<gene>
    <name evidence="8" type="ORF">C8R41DRAFT_843853</name>
</gene>
<feature type="region of interest" description="Disordered" evidence="6">
    <location>
        <begin position="760"/>
        <end position="794"/>
    </location>
</feature>
<dbReference type="Gene3D" id="1.20.58.340">
    <property type="entry name" value="Magnesium transport protein CorA, transmembrane region"/>
    <property type="match status" value="1"/>
</dbReference>
<evidence type="ECO:0000256" key="7">
    <source>
        <dbReference type="SAM" id="Phobius"/>
    </source>
</evidence>
<comment type="subcellular location">
    <subcellularLocation>
        <location evidence="1">Membrane</location>
        <topology evidence="1">Multi-pass membrane protein</topology>
    </subcellularLocation>
</comment>
<keyword evidence="3 7" id="KW-1133">Transmembrane helix</keyword>
<evidence type="ECO:0000256" key="5">
    <source>
        <dbReference type="SAM" id="Coils"/>
    </source>
</evidence>
<keyword evidence="4 7" id="KW-0472">Membrane</keyword>
<feature type="transmembrane region" description="Helical" evidence="7">
    <location>
        <begin position="686"/>
        <end position="704"/>
    </location>
</feature>
<dbReference type="EMBL" id="JANVFT010000064">
    <property type="protein sequence ID" value="KAJ4478886.1"/>
    <property type="molecule type" value="Genomic_DNA"/>
</dbReference>
<organism evidence="8 9">
    <name type="scientific">Lentinula lateritia</name>
    <dbReference type="NCBI Taxonomy" id="40482"/>
    <lineage>
        <taxon>Eukaryota</taxon>
        <taxon>Fungi</taxon>
        <taxon>Dikarya</taxon>
        <taxon>Basidiomycota</taxon>
        <taxon>Agaricomycotina</taxon>
        <taxon>Agaricomycetes</taxon>
        <taxon>Agaricomycetidae</taxon>
        <taxon>Agaricales</taxon>
        <taxon>Marasmiineae</taxon>
        <taxon>Omphalotaceae</taxon>
        <taxon>Lentinula</taxon>
    </lineage>
</organism>
<evidence type="ECO:0000313" key="8">
    <source>
        <dbReference type="EMBL" id="KAJ4478886.1"/>
    </source>
</evidence>
<comment type="caution">
    <text evidence="8">The sequence shown here is derived from an EMBL/GenBank/DDBJ whole genome shotgun (WGS) entry which is preliminary data.</text>
</comment>
<evidence type="ECO:0008006" key="10">
    <source>
        <dbReference type="Google" id="ProtNLM"/>
    </source>
</evidence>
<dbReference type="Proteomes" id="UP001150217">
    <property type="component" value="Unassembled WGS sequence"/>
</dbReference>
<feature type="compositionally biased region" description="Basic residues" evidence="6">
    <location>
        <begin position="20"/>
        <end position="30"/>
    </location>
</feature>
<proteinExistence type="predicted"/>
<keyword evidence="9" id="KW-1185">Reference proteome</keyword>
<feature type="region of interest" description="Disordered" evidence="6">
    <location>
        <begin position="546"/>
        <end position="581"/>
    </location>
</feature>
<evidence type="ECO:0000256" key="1">
    <source>
        <dbReference type="ARBA" id="ARBA00004141"/>
    </source>
</evidence>
<keyword evidence="2 7" id="KW-0812">Transmembrane</keyword>
<evidence type="ECO:0000313" key="9">
    <source>
        <dbReference type="Proteomes" id="UP001150217"/>
    </source>
</evidence>
<dbReference type="Pfam" id="PF01544">
    <property type="entry name" value="CorA"/>
    <property type="match status" value="1"/>
</dbReference>
<dbReference type="InterPro" id="IPR045863">
    <property type="entry name" value="CorA_TM1_TM2"/>
</dbReference>
<evidence type="ECO:0000256" key="3">
    <source>
        <dbReference type="ARBA" id="ARBA00022989"/>
    </source>
</evidence>
<sequence length="817" mass="91529">MSFNLDAFGAIQAKASALPPRRKPPKHRHATPSGPWPFLDIDDEVDSTQLSSPPPQPKFDDEEERENYGPVFDSRPYWSHYPQSQFANWTQWQQNKSGIARVVNRRLPLPEDCRIFKLDIWSDGIFRADNVRSEEGDYVVKSGRVGSREVAESIENFWQVLGEKPRSEARIKVFFVDNLSGPVLQMLGTKYRIEPFFFSSSLNSIPSRYQEQVRPGNGDHVTLTLSFIRTLPSPATAPPTPDTSYTENAYNEDTLHMLQSSILKQTPIIDVEAPLVLTSNPSKLLVLDLISLHVIRRKFVPEGLPAVDSDKTLNGEAAYPFDRQESHDSTSGMNSYGGISTIISYHLPSTPPFNTTSASTLHKRLLAAGRSVYWSHIFQSTVPSGDPTFVTLSLLWYPLYAWDEVLEVLLGEVAFLEAHTLSTLPSDGQDEDAHEQTHVLTHQLHVIRAHLLHYESLLDDFRKTVEFFLKTVNPGLVQSTSPFSSPSHVTPLPSQDLRSSSTQNPSTTTASQYAAPFRSALPVGPGEAPSLVAAAKDTIEHLLQDEEEGGQSTYSRPPPDSKAPQPSASDHPNIRVSVNEPPEIESYERLLKKECTNLLNEIDRLEMTRAMLNNRLGNVMELAFSSVNIEDSRRMKNLAEVSVRDSAVMKQISYLTMIFLPASFVAAIFGMNVIEINPDSYGTVPHYLAAAIPLTFLTVWVMMMQYHATKQRSRAVTPSNLLHFVRVAPSSVWRKFWTVMWWPLRVFLAELAPRRSSRNRSRRSSWLAPSPGTSLRTRAAPSRPRSNVHMPDIVGEPLTVARPAPSSLYEVDVEVGK</sequence>
<name>A0ABQ8V7Q1_9AGAR</name>
<feature type="transmembrane region" description="Helical" evidence="7">
    <location>
        <begin position="652"/>
        <end position="674"/>
    </location>
</feature>
<keyword evidence="5" id="KW-0175">Coiled coil</keyword>
<dbReference type="SUPFAM" id="SSF144083">
    <property type="entry name" value="Magnesium transport protein CorA, transmembrane region"/>
    <property type="match status" value="1"/>
</dbReference>
<protein>
    <recommendedName>
        <fullName evidence="10">Cora-domain-containing protein</fullName>
    </recommendedName>
</protein>
<feature type="coiled-coil region" evidence="5">
    <location>
        <begin position="588"/>
        <end position="615"/>
    </location>
</feature>
<reference evidence="8" key="1">
    <citation type="submission" date="2022-08" db="EMBL/GenBank/DDBJ databases">
        <title>A Global Phylogenomic Analysis of the Shiitake Genus Lentinula.</title>
        <authorList>
            <consortium name="DOE Joint Genome Institute"/>
            <person name="Sierra-Patev S."/>
            <person name="Min B."/>
            <person name="Naranjo-Ortiz M."/>
            <person name="Looney B."/>
            <person name="Konkel Z."/>
            <person name="Slot J.C."/>
            <person name="Sakamoto Y."/>
            <person name="Steenwyk J.L."/>
            <person name="Rokas A."/>
            <person name="Carro J."/>
            <person name="Camarero S."/>
            <person name="Ferreira P."/>
            <person name="Molpeceres G."/>
            <person name="Ruiz-Duenas F.J."/>
            <person name="Serrano A."/>
            <person name="Henrissat B."/>
            <person name="Drula E."/>
            <person name="Hughes K.W."/>
            <person name="Mata J.L."/>
            <person name="Ishikawa N.K."/>
            <person name="Vargas-Isla R."/>
            <person name="Ushijima S."/>
            <person name="Smith C.A."/>
            <person name="Ahrendt S."/>
            <person name="Andreopoulos W."/>
            <person name="He G."/>
            <person name="Labutti K."/>
            <person name="Lipzen A."/>
            <person name="Ng V."/>
            <person name="Riley R."/>
            <person name="Sandor L."/>
            <person name="Barry K."/>
            <person name="Martinez A.T."/>
            <person name="Xiao Y."/>
            <person name="Gibbons J.G."/>
            <person name="Terashima K."/>
            <person name="Grigoriev I.V."/>
            <person name="Hibbett D.S."/>
        </authorList>
    </citation>
    <scope>NUCLEOTIDE SEQUENCE</scope>
    <source>
        <strain evidence="8">RHP3577 ss4</strain>
    </source>
</reference>
<feature type="region of interest" description="Disordered" evidence="6">
    <location>
        <begin position="479"/>
        <end position="510"/>
    </location>
</feature>
<feature type="region of interest" description="Disordered" evidence="6">
    <location>
        <begin position="14"/>
        <end position="66"/>
    </location>
</feature>
<evidence type="ECO:0000256" key="2">
    <source>
        <dbReference type="ARBA" id="ARBA00022692"/>
    </source>
</evidence>
<dbReference type="InterPro" id="IPR002523">
    <property type="entry name" value="MgTranspt_CorA/ZnTranspt_ZntB"/>
</dbReference>
<accession>A0ABQ8V7Q1</accession>